<dbReference type="GO" id="GO:0005524">
    <property type="term" value="F:ATP binding"/>
    <property type="evidence" value="ECO:0007669"/>
    <property type="project" value="InterPro"/>
</dbReference>
<proteinExistence type="inferred from homology"/>
<dbReference type="GO" id="GO:0003777">
    <property type="term" value="F:microtubule motor activity"/>
    <property type="evidence" value="ECO:0007669"/>
    <property type="project" value="InterPro"/>
</dbReference>
<dbReference type="GO" id="GO:0008017">
    <property type="term" value="F:microtubule binding"/>
    <property type="evidence" value="ECO:0007669"/>
    <property type="project" value="InterPro"/>
</dbReference>
<evidence type="ECO:0000259" key="2">
    <source>
        <dbReference type="PROSITE" id="PS50067"/>
    </source>
</evidence>
<dbReference type="Proteomes" id="UP000270296">
    <property type="component" value="Unassembled WGS sequence"/>
</dbReference>
<reference evidence="5" key="1">
    <citation type="submission" date="2016-06" db="UniProtKB">
        <authorList>
            <consortium name="WormBaseParasite"/>
        </authorList>
    </citation>
    <scope>IDENTIFICATION</scope>
</reference>
<organism evidence="5">
    <name type="scientific">Soboliphyme baturini</name>
    <dbReference type="NCBI Taxonomy" id="241478"/>
    <lineage>
        <taxon>Eukaryota</taxon>
        <taxon>Metazoa</taxon>
        <taxon>Ecdysozoa</taxon>
        <taxon>Nematoda</taxon>
        <taxon>Enoplea</taxon>
        <taxon>Dorylaimia</taxon>
        <taxon>Dioctophymatida</taxon>
        <taxon>Dioctophymatoidea</taxon>
        <taxon>Soboliphymatidae</taxon>
        <taxon>Soboliphyme</taxon>
    </lineage>
</organism>
<feature type="domain" description="Kinesin motor" evidence="2">
    <location>
        <begin position="1"/>
        <end position="40"/>
    </location>
</feature>
<dbReference type="EMBL" id="UZAM01018636">
    <property type="protein sequence ID" value="VDP51401.1"/>
    <property type="molecule type" value="Genomic_DNA"/>
</dbReference>
<keyword evidence="4" id="KW-1185">Reference proteome</keyword>
<comment type="similarity">
    <text evidence="1">Belongs to the TRAFAC class myosin-kinesin ATPase superfamily. Kinesin family.</text>
</comment>
<comment type="caution">
    <text evidence="1">Lacks conserved residue(s) required for the propagation of feature annotation.</text>
</comment>
<dbReference type="WBParaSite" id="SBAD_0001314601-mRNA-1">
    <property type="protein sequence ID" value="SBAD_0001314601-mRNA-1"/>
    <property type="gene ID" value="SBAD_0001314601"/>
</dbReference>
<evidence type="ECO:0000313" key="3">
    <source>
        <dbReference type="EMBL" id="VDP51401.1"/>
    </source>
</evidence>
<dbReference type="SUPFAM" id="SSF52540">
    <property type="entry name" value="P-loop containing nucleoside triphosphate hydrolases"/>
    <property type="match status" value="1"/>
</dbReference>
<evidence type="ECO:0000256" key="1">
    <source>
        <dbReference type="PROSITE-ProRule" id="PRU00283"/>
    </source>
</evidence>
<evidence type="ECO:0000313" key="5">
    <source>
        <dbReference type="WBParaSite" id="SBAD_0001314601-mRNA-1"/>
    </source>
</evidence>
<accession>A0A183JA38</accession>
<dbReference type="AlphaFoldDB" id="A0A183JA38"/>
<dbReference type="Gene3D" id="1.20.58.1980">
    <property type="match status" value="1"/>
</dbReference>
<dbReference type="InterPro" id="IPR027417">
    <property type="entry name" value="P-loop_NTPase"/>
</dbReference>
<gene>
    <name evidence="3" type="ORF">SBAD_LOCUS12736</name>
</gene>
<name>A0A183JA38_9BILA</name>
<dbReference type="InterPro" id="IPR001752">
    <property type="entry name" value="Kinesin_motor_dom"/>
</dbReference>
<evidence type="ECO:0000313" key="4">
    <source>
        <dbReference type="Proteomes" id="UP000270296"/>
    </source>
</evidence>
<reference evidence="3 4" key="2">
    <citation type="submission" date="2018-11" db="EMBL/GenBank/DDBJ databases">
        <authorList>
            <consortium name="Pathogen Informatics"/>
        </authorList>
    </citation>
    <scope>NUCLEOTIDE SEQUENCE [LARGE SCALE GENOMIC DNA]</scope>
</reference>
<protein>
    <submittedName>
        <fullName evidence="5">Kinesin motor domain-containing protein</fullName>
    </submittedName>
</protein>
<dbReference type="GO" id="GO:0007018">
    <property type="term" value="P:microtubule-based movement"/>
    <property type="evidence" value="ECO:0007669"/>
    <property type="project" value="InterPro"/>
</dbReference>
<sequence>MQSYFSNDSTVSMIVNVSSSEEHFDETYRVLEFASLAREVKIQQNPSSSEVGASLTCTVVEKPSAKAITY</sequence>
<dbReference type="PROSITE" id="PS50067">
    <property type="entry name" value="KINESIN_MOTOR_2"/>
    <property type="match status" value="1"/>
</dbReference>